<dbReference type="Pfam" id="PF04199">
    <property type="entry name" value="Cyclase"/>
    <property type="match status" value="1"/>
</dbReference>
<evidence type="ECO:0000256" key="1">
    <source>
        <dbReference type="SAM" id="MobiDB-lite"/>
    </source>
</evidence>
<feature type="region of interest" description="Disordered" evidence="1">
    <location>
        <begin position="408"/>
        <end position="443"/>
    </location>
</feature>
<feature type="compositionally biased region" description="Basic and acidic residues" evidence="1">
    <location>
        <begin position="416"/>
        <end position="427"/>
    </location>
</feature>
<keyword evidence="2" id="KW-0472">Membrane</keyword>
<keyword evidence="2" id="KW-0812">Transmembrane</keyword>
<accession>A0ABU4CCQ7</accession>
<gene>
    <name evidence="4" type="ORF">R3Q59_12470</name>
</gene>
<feature type="transmembrane region" description="Helical" evidence="2">
    <location>
        <begin position="28"/>
        <end position="48"/>
    </location>
</feature>
<dbReference type="Gene3D" id="3.50.30.50">
    <property type="entry name" value="Putative cyclase"/>
    <property type="match status" value="1"/>
</dbReference>
<keyword evidence="2" id="KW-1133">Transmembrane helix</keyword>
<evidence type="ECO:0000313" key="5">
    <source>
        <dbReference type="Proteomes" id="UP001185737"/>
    </source>
</evidence>
<dbReference type="PANTHER" id="PTHR34861">
    <property type="match status" value="1"/>
</dbReference>
<dbReference type="Pfam" id="PF06808">
    <property type="entry name" value="DctM"/>
    <property type="match status" value="1"/>
</dbReference>
<dbReference type="InterPro" id="IPR007325">
    <property type="entry name" value="KFase/CYL"/>
</dbReference>
<keyword evidence="5" id="KW-1185">Reference proteome</keyword>
<feature type="compositionally biased region" description="Basic residues" evidence="1">
    <location>
        <begin position="428"/>
        <end position="443"/>
    </location>
</feature>
<feature type="transmembrane region" description="Helical" evidence="2">
    <location>
        <begin position="60"/>
        <end position="79"/>
    </location>
</feature>
<reference evidence="4 5" key="1">
    <citation type="submission" date="2023-10" db="EMBL/GenBank/DDBJ databases">
        <title>Development of a sustainable strategy for remediation of hydrocarbon-contaminated territories based on the waste exchange concept.</title>
        <authorList>
            <person name="Krivoruchko A."/>
        </authorList>
    </citation>
    <scope>NUCLEOTIDE SEQUENCE [LARGE SCALE GENOMIC DNA]</scope>
    <source>
        <strain evidence="4 5">IEGM 60</strain>
    </source>
</reference>
<evidence type="ECO:0000313" key="4">
    <source>
        <dbReference type="EMBL" id="MDV6281325.1"/>
    </source>
</evidence>
<feature type="region of interest" description="Disordered" evidence="1">
    <location>
        <begin position="466"/>
        <end position="487"/>
    </location>
</feature>
<evidence type="ECO:0000259" key="3">
    <source>
        <dbReference type="Pfam" id="PF06808"/>
    </source>
</evidence>
<dbReference type="RefSeq" id="WP_317568393.1">
    <property type="nucleotide sequence ID" value="NZ_JAWLKA010000006.1"/>
</dbReference>
<proteinExistence type="predicted"/>
<feature type="transmembrane region" description="Helical" evidence="2">
    <location>
        <begin position="340"/>
        <end position="357"/>
    </location>
</feature>
<organism evidence="4 5">
    <name type="scientific">Rhodococcus jostii</name>
    <dbReference type="NCBI Taxonomy" id="132919"/>
    <lineage>
        <taxon>Bacteria</taxon>
        <taxon>Bacillati</taxon>
        <taxon>Actinomycetota</taxon>
        <taxon>Actinomycetes</taxon>
        <taxon>Mycobacteriales</taxon>
        <taxon>Nocardiaceae</taxon>
        <taxon>Rhodococcus</taxon>
    </lineage>
</organism>
<feature type="transmembrane region" description="Helical" evidence="2">
    <location>
        <begin position="99"/>
        <end position="128"/>
    </location>
</feature>
<dbReference type="InterPro" id="IPR037175">
    <property type="entry name" value="KFase_sf"/>
</dbReference>
<comment type="caution">
    <text evidence="4">The sequence shown here is derived from an EMBL/GenBank/DDBJ whole genome shotgun (WGS) entry which is preliminary data.</text>
</comment>
<feature type="transmembrane region" description="Helical" evidence="2">
    <location>
        <begin position="179"/>
        <end position="202"/>
    </location>
</feature>
<dbReference type="PANTHER" id="PTHR34861:SF10">
    <property type="entry name" value="CYCLASE"/>
    <property type="match status" value="1"/>
</dbReference>
<feature type="transmembrane region" description="Helical" evidence="2">
    <location>
        <begin position="222"/>
        <end position="241"/>
    </location>
</feature>
<feature type="transmembrane region" description="Helical" evidence="2">
    <location>
        <begin position="369"/>
        <end position="391"/>
    </location>
</feature>
<protein>
    <submittedName>
        <fullName evidence="4">TRAP transporter large permease subunit</fullName>
    </submittedName>
</protein>
<feature type="transmembrane region" description="Helical" evidence="2">
    <location>
        <begin position="140"/>
        <end position="167"/>
    </location>
</feature>
<name>A0ABU4CCQ7_RHOJO</name>
<dbReference type="InterPro" id="IPR010656">
    <property type="entry name" value="DctM"/>
</dbReference>
<evidence type="ECO:0000256" key="2">
    <source>
        <dbReference type="SAM" id="Phobius"/>
    </source>
</evidence>
<dbReference type="Proteomes" id="UP001185737">
    <property type="component" value="Unassembled WGS sequence"/>
</dbReference>
<feature type="transmembrane region" description="Helical" evidence="2">
    <location>
        <begin position="301"/>
        <end position="320"/>
    </location>
</feature>
<feature type="transmembrane region" description="Helical" evidence="2">
    <location>
        <begin position="261"/>
        <end position="280"/>
    </location>
</feature>
<dbReference type="EMBL" id="JAWLKA010000006">
    <property type="protein sequence ID" value="MDV6281325.1"/>
    <property type="molecule type" value="Genomic_DNA"/>
</dbReference>
<sequence length="817" mass="88763">MIAIWALLAFIASIVFWNAVLKRNIGEAMIVGFVVVGAFAGRDAPKYMWEGFVNSMQEEVTFAGLAFIFMSFILAKTPVLDRLIDILNSFLGRLRGGPIYTSTVAGGMFGAIAHVGASVTAAVGSVTVPWMKRSGVSGELSATVVAGCAGMGVTFPFSATMFILVGSSTVTGMMAADDIIVPLAIAGLWCLGYRLVLSYYLVRKNGLQPIAPEDRIPVKRSLRVGWTSLLLFVPILIPLLLTRGPIAAPIAHYTDLVMSSALSLITWIPVLMILLVLFLGRRHLPKTSTGWWKVLGDAAPQFGVIGITIVAAFSASAVLAKLKLPQQLTAMLESLSAPSWLMAILVGIIIVIIAIPLTASATMASVGPVAVAALVGTGIAAPVAAAAVLVFDRTRHVPEKLLYPLPHQRRRVPARRTGDRARPIRRTDPRRRRRRHPRRGTARPLRLRCRRHRRTARLRLVVLPPRRRGGRPRKRGLSRPHRRTRRMTRRMSTIGADSTYADLCARTDGAPAGSSWGVFDNRDRGTANFAGPEQVRDAATLVTRGAVFALDYPLGAFDPPMARSRTAPKHTIVSAHAESRDDLLDGFYLQASSHLDGLRHRRVSGHGFYGGIPDDQVTEGSPALGIQAWSQDPIVGRGLLLDLEALHAERGHPLDHTQGPALDPADLDAAAQRQGCEIRGGDLILVHTGWAHWYLTATDDQRNEVRTGRRSTGFAQSRYLAQWLWNNKIALFGTDTFAVEVLPVLPDSPFTESAPEDAGMMHQELIGKLGVPLGELWNLTALVEDSRRTHTWDALVTVKPLNFVGGVGSPCNATAIR</sequence>
<feature type="domain" description="TRAP C4-dicarboxylate transport system permease DctM subunit" evidence="3">
    <location>
        <begin position="15"/>
        <end position="385"/>
    </location>
</feature>
<dbReference type="SUPFAM" id="SSF102198">
    <property type="entry name" value="Putative cyclase"/>
    <property type="match status" value="1"/>
</dbReference>